<dbReference type="HOGENOM" id="CLU_2513071_0_0_1"/>
<protein>
    <submittedName>
        <fullName evidence="2">Uncharacterized protein</fullName>
    </submittedName>
</protein>
<dbReference type="EMBL" id="JH921438">
    <property type="protein sequence ID" value="EKD16658.1"/>
    <property type="molecule type" value="Genomic_DNA"/>
</dbReference>
<organism evidence="2 3">
    <name type="scientific">Marssonina brunnea f. sp. multigermtubi (strain MB_m1)</name>
    <name type="common">Marssonina leaf spot fungus</name>
    <dbReference type="NCBI Taxonomy" id="1072389"/>
    <lineage>
        <taxon>Eukaryota</taxon>
        <taxon>Fungi</taxon>
        <taxon>Dikarya</taxon>
        <taxon>Ascomycota</taxon>
        <taxon>Pezizomycotina</taxon>
        <taxon>Leotiomycetes</taxon>
        <taxon>Helotiales</taxon>
        <taxon>Drepanopezizaceae</taxon>
        <taxon>Drepanopeziza</taxon>
    </lineage>
</organism>
<dbReference type="KEGG" id="mbe:MBM_05127"/>
<evidence type="ECO:0000256" key="1">
    <source>
        <dbReference type="SAM" id="MobiDB-lite"/>
    </source>
</evidence>
<feature type="region of interest" description="Disordered" evidence="1">
    <location>
        <begin position="1"/>
        <end position="85"/>
    </location>
</feature>
<feature type="compositionally biased region" description="Basic and acidic residues" evidence="1">
    <location>
        <begin position="33"/>
        <end position="45"/>
    </location>
</feature>
<accession>K1X7S3</accession>
<dbReference type="InParanoid" id="K1X7S3"/>
<keyword evidence="3" id="KW-1185">Reference proteome</keyword>
<evidence type="ECO:0000313" key="3">
    <source>
        <dbReference type="Proteomes" id="UP000006753"/>
    </source>
</evidence>
<dbReference type="AlphaFoldDB" id="K1X7S3"/>
<name>K1X7S3_MARBU</name>
<gene>
    <name evidence="2" type="ORF">MBM_05127</name>
</gene>
<dbReference type="Proteomes" id="UP000006753">
    <property type="component" value="Unassembled WGS sequence"/>
</dbReference>
<evidence type="ECO:0000313" key="2">
    <source>
        <dbReference type="EMBL" id="EKD16658.1"/>
    </source>
</evidence>
<sequence length="85" mass="9351">MTIDGPVRSRLSLPTHHLRPPAADESDSASRCADLDVRVKDDRRHGSSALGRMEGRNQAGPDNFREGFMAGAQTRSSCRYREAVP</sequence>
<proteinExistence type="predicted"/>
<reference evidence="2 3" key="1">
    <citation type="journal article" date="2012" name="BMC Genomics">
        <title>Sequencing the genome of Marssonina brunnea reveals fungus-poplar co-evolution.</title>
        <authorList>
            <person name="Zhu S."/>
            <person name="Cao Y.-Z."/>
            <person name="Jiang C."/>
            <person name="Tan B.-Y."/>
            <person name="Wang Z."/>
            <person name="Feng S."/>
            <person name="Zhang L."/>
            <person name="Su X.-H."/>
            <person name="Brejova B."/>
            <person name="Vinar T."/>
            <person name="Xu M."/>
            <person name="Wang M.-X."/>
            <person name="Zhang S.-G."/>
            <person name="Huang M.-R."/>
            <person name="Wu R."/>
            <person name="Zhou Y."/>
        </authorList>
    </citation>
    <scope>NUCLEOTIDE SEQUENCE [LARGE SCALE GENOMIC DNA]</scope>
    <source>
        <strain evidence="2 3">MB_m1</strain>
    </source>
</reference>